<proteinExistence type="predicted"/>
<dbReference type="AlphaFoldDB" id="A0AAV1TCK6"/>
<sequence length="109" mass="12296">MPTLESKTSLRDLRSDKIKQICVLVTEDIALIAIWLAQVFTENERVLSSYQVDESVLDEKTRIEAVHVSSVGVFEDKSLYQDLVESGRFLNPCHAELPTRTKALGMESI</sequence>
<reference evidence="1" key="1">
    <citation type="submission" date="2024-01" db="EMBL/GenBank/DDBJ databases">
        <authorList>
            <person name="Webb A."/>
        </authorList>
    </citation>
    <scope>NUCLEOTIDE SEQUENCE</scope>
    <source>
        <strain evidence="1">Pm1</strain>
    </source>
</reference>
<name>A0AAV1TCK6_9STRA</name>
<dbReference type="Proteomes" id="UP001162060">
    <property type="component" value="Unassembled WGS sequence"/>
</dbReference>
<protein>
    <submittedName>
        <fullName evidence="1">Uncharacterized protein</fullName>
    </submittedName>
</protein>
<comment type="caution">
    <text evidence="1">The sequence shown here is derived from an EMBL/GenBank/DDBJ whole genome shotgun (WGS) entry which is preliminary data.</text>
</comment>
<dbReference type="EMBL" id="CAKLBY020000044">
    <property type="protein sequence ID" value="CAK7916247.1"/>
    <property type="molecule type" value="Genomic_DNA"/>
</dbReference>
<accession>A0AAV1TCK6</accession>
<gene>
    <name evidence="1" type="ORF">PM001_LOCUS5361</name>
</gene>
<organism evidence="1 2">
    <name type="scientific">Peronospora matthiolae</name>
    <dbReference type="NCBI Taxonomy" id="2874970"/>
    <lineage>
        <taxon>Eukaryota</taxon>
        <taxon>Sar</taxon>
        <taxon>Stramenopiles</taxon>
        <taxon>Oomycota</taxon>
        <taxon>Peronosporomycetes</taxon>
        <taxon>Peronosporales</taxon>
        <taxon>Peronosporaceae</taxon>
        <taxon>Peronospora</taxon>
    </lineage>
</organism>
<evidence type="ECO:0000313" key="2">
    <source>
        <dbReference type="Proteomes" id="UP001162060"/>
    </source>
</evidence>
<evidence type="ECO:0000313" key="1">
    <source>
        <dbReference type="EMBL" id="CAK7916247.1"/>
    </source>
</evidence>